<proteinExistence type="predicted"/>
<feature type="region of interest" description="Disordered" evidence="1">
    <location>
        <begin position="47"/>
        <end position="68"/>
    </location>
</feature>
<evidence type="ECO:0000313" key="2">
    <source>
        <dbReference type="EMBL" id="KAG0519519.1"/>
    </source>
</evidence>
<gene>
    <name evidence="2" type="ORF">BDA96_09G271200</name>
</gene>
<accession>A0A921U625</accession>
<reference evidence="2" key="2">
    <citation type="submission" date="2020-10" db="EMBL/GenBank/DDBJ databases">
        <authorList>
            <person name="Cooper E.A."/>
            <person name="Brenton Z.W."/>
            <person name="Flinn B.S."/>
            <person name="Jenkins J."/>
            <person name="Shu S."/>
            <person name="Flowers D."/>
            <person name="Luo F."/>
            <person name="Wang Y."/>
            <person name="Xia P."/>
            <person name="Barry K."/>
            <person name="Daum C."/>
            <person name="Lipzen A."/>
            <person name="Yoshinaga Y."/>
            <person name="Schmutz J."/>
            <person name="Saski C."/>
            <person name="Vermerris W."/>
            <person name="Kresovich S."/>
        </authorList>
    </citation>
    <scope>NUCLEOTIDE SEQUENCE</scope>
</reference>
<dbReference type="EMBL" id="CM027688">
    <property type="protein sequence ID" value="KAG0519519.1"/>
    <property type="molecule type" value="Genomic_DNA"/>
</dbReference>
<evidence type="ECO:0000313" key="3">
    <source>
        <dbReference type="Proteomes" id="UP000807115"/>
    </source>
</evidence>
<protein>
    <submittedName>
        <fullName evidence="2">Uncharacterized protein</fullName>
    </submittedName>
</protein>
<reference evidence="2" key="1">
    <citation type="journal article" date="2019" name="BMC Genomics">
        <title>A new reference genome for Sorghum bicolor reveals high levels of sequence similarity between sweet and grain genotypes: implications for the genetics of sugar metabolism.</title>
        <authorList>
            <person name="Cooper E.A."/>
            <person name="Brenton Z.W."/>
            <person name="Flinn B.S."/>
            <person name="Jenkins J."/>
            <person name="Shu S."/>
            <person name="Flowers D."/>
            <person name="Luo F."/>
            <person name="Wang Y."/>
            <person name="Xia P."/>
            <person name="Barry K."/>
            <person name="Daum C."/>
            <person name="Lipzen A."/>
            <person name="Yoshinaga Y."/>
            <person name="Schmutz J."/>
            <person name="Saski C."/>
            <person name="Vermerris W."/>
            <person name="Kresovich S."/>
        </authorList>
    </citation>
    <scope>NUCLEOTIDE SEQUENCE</scope>
</reference>
<feature type="compositionally biased region" description="Basic and acidic residues" evidence="1">
    <location>
        <begin position="1"/>
        <end position="19"/>
    </location>
</feature>
<evidence type="ECO:0000256" key="1">
    <source>
        <dbReference type="SAM" id="MobiDB-lite"/>
    </source>
</evidence>
<sequence length="132" mass="15102">MIEGERETEVTDRETDLHGPHAHTTLQQRMMHGRRHDVVALAVWAGRRQQRRREEEGDGDVPKSPSSRATRFLCLPFCLFTVCLRPAPSILVSRCCSCTPARHVGVHEQRDTARYGHHQACQDTRFYLLGLV</sequence>
<name>A0A921U625_SORBI</name>
<dbReference type="Proteomes" id="UP000807115">
    <property type="component" value="Chromosome 9"/>
</dbReference>
<organism evidence="2 3">
    <name type="scientific">Sorghum bicolor</name>
    <name type="common">Sorghum</name>
    <name type="synonym">Sorghum vulgare</name>
    <dbReference type="NCBI Taxonomy" id="4558"/>
    <lineage>
        <taxon>Eukaryota</taxon>
        <taxon>Viridiplantae</taxon>
        <taxon>Streptophyta</taxon>
        <taxon>Embryophyta</taxon>
        <taxon>Tracheophyta</taxon>
        <taxon>Spermatophyta</taxon>
        <taxon>Magnoliopsida</taxon>
        <taxon>Liliopsida</taxon>
        <taxon>Poales</taxon>
        <taxon>Poaceae</taxon>
        <taxon>PACMAD clade</taxon>
        <taxon>Panicoideae</taxon>
        <taxon>Andropogonodae</taxon>
        <taxon>Andropogoneae</taxon>
        <taxon>Sorghinae</taxon>
        <taxon>Sorghum</taxon>
    </lineage>
</organism>
<comment type="caution">
    <text evidence="2">The sequence shown here is derived from an EMBL/GenBank/DDBJ whole genome shotgun (WGS) entry which is preliminary data.</text>
</comment>
<feature type="region of interest" description="Disordered" evidence="1">
    <location>
        <begin position="1"/>
        <end position="21"/>
    </location>
</feature>
<dbReference type="AlphaFoldDB" id="A0A921U625"/>